<dbReference type="GO" id="GO:0008270">
    <property type="term" value="F:zinc ion binding"/>
    <property type="evidence" value="ECO:0007669"/>
    <property type="project" value="UniProtKB-KW"/>
</dbReference>
<feature type="domain" description="C2H2-type" evidence="7">
    <location>
        <begin position="227"/>
        <end position="256"/>
    </location>
</feature>
<dbReference type="Gene3D" id="3.30.160.60">
    <property type="entry name" value="Classic Zinc Finger"/>
    <property type="match status" value="4"/>
</dbReference>
<dbReference type="EMBL" id="JAGPXF010000003">
    <property type="protein sequence ID" value="KAH7251810.1"/>
    <property type="molecule type" value="Genomic_DNA"/>
</dbReference>
<dbReference type="FunFam" id="3.30.160.60:FF:002157">
    <property type="entry name" value="Transcription factor"/>
    <property type="match status" value="1"/>
</dbReference>
<keyword evidence="2" id="KW-0677">Repeat</keyword>
<evidence type="ECO:0000256" key="2">
    <source>
        <dbReference type="ARBA" id="ARBA00022737"/>
    </source>
</evidence>
<keyword evidence="1" id="KW-0479">Metal-binding</keyword>
<dbReference type="FunFam" id="3.30.160.60:FF:000072">
    <property type="entry name" value="zinc finger protein 143 isoform X1"/>
    <property type="match status" value="1"/>
</dbReference>
<dbReference type="AlphaFoldDB" id="A0A8K0S2B8"/>
<feature type="domain" description="C2H2-type" evidence="7">
    <location>
        <begin position="287"/>
        <end position="314"/>
    </location>
</feature>
<feature type="compositionally biased region" description="Polar residues" evidence="6">
    <location>
        <begin position="135"/>
        <end position="167"/>
    </location>
</feature>
<evidence type="ECO:0000256" key="5">
    <source>
        <dbReference type="PROSITE-ProRule" id="PRU00042"/>
    </source>
</evidence>
<evidence type="ECO:0000256" key="3">
    <source>
        <dbReference type="ARBA" id="ARBA00022771"/>
    </source>
</evidence>
<evidence type="ECO:0000256" key="6">
    <source>
        <dbReference type="SAM" id="MobiDB-lite"/>
    </source>
</evidence>
<proteinExistence type="predicted"/>
<evidence type="ECO:0000313" key="8">
    <source>
        <dbReference type="EMBL" id="KAH7251810.1"/>
    </source>
</evidence>
<feature type="region of interest" description="Disordered" evidence="6">
    <location>
        <begin position="78"/>
        <end position="168"/>
    </location>
</feature>
<feature type="compositionally biased region" description="Basic and acidic residues" evidence="6">
    <location>
        <begin position="97"/>
        <end position="123"/>
    </location>
</feature>
<evidence type="ECO:0000256" key="4">
    <source>
        <dbReference type="ARBA" id="ARBA00022833"/>
    </source>
</evidence>
<reference evidence="8" key="1">
    <citation type="journal article" date="2021" name="Nat. Commun.">
        <title>Genetic determinants of endophytism in the Arabidopsis root mycobiome.</title>
        <authorList>
            <person name="Mesny F."/>
            <person name="Miyauchi S."/>
            <person name="Thiergart T."/>
            <person name="Pickel B."/>
            <person name="Atanasova L."/>
            <person name="Karlsson M."/>
            <person name="Huettel B."/>
            <person name="Barry K.W."/>
            <person name="Haridas S."/>
            <person name="Chen C."/>
            <person name="Bauer D."/>
            <person name="Andreopoulos W."/>
            <person name="Pangilinan J."/>
            <person name="LaButti K."/>
            <person name="Riley R."/>
            <person name="Lipzen A."/>
            <person name="Clum A."/>
            <person name="Drula E."/>
            <person name="Henrissat B."/>
            <person name="Kohler A."/>
            <person name="Grigoriev I.V."/>
            <person name="Martin F.M."/>
            <person name="Hacquard S."/>
        </authorList>
    </citation>
    <scope>NUCLEOTIDE SEQUENCE</scope>
    <source>
        <strain evidence="8">MPI-SDFR-AT-0068</strain>
    </source>
</reference>
<dbReference type="OrthoDB" id="427030at2759"/>
<feature type="domain" description="C2H2-type" evidence="7">
    <location>
        <begin position="257"/>
        <end position="286"/>
    </location>
</feature>
<dbReference type="PANTHER" id="PTHR23235:SF120">
    <property type="entry name" value="KRUPPEL-LIKE FACTOR 15"/>
    <property type="match status" value="1"/>
</dbReference>
<feature type="compositionally biased region" description="Polar residues" evidence="6">
    <location>
        <begin position="208"/>
        <end position="219"/>
    </location>
</feature>
<evidence type="ECO:0000256" key="1">
    <source>
        <dbReference type="ARBA" id="ARBA00022723"/>
    </source>
</evidence>
<dbReference type="FunFam" id="3.30.160.60:FF:000125">
    <property type="entry name" value="Putative zinc finger protein 143"/>
    <property type="match status" value="1"/>
</dbReference>
<name>A0A8K0S2B8_9HYPO</name>
<dbReference type="Pfam" id="PF00096">
    <property type="entry name" value="zf-C2H2"/>
    <property type="match status" value="3"/>
</dbReference>
<evidence type="ECO:0000259" key="7">
    <source>
        <dbReference type="PROSITE" id="PS50157"/>
    </source>
</evidence>
<feature type="domain" description="C2H2-type" evidence="7">
    <location>
        <begin position="315"/>
        <end position="340"/>
    </location>
</feature>
<dbReference type="InterPro" id="IPR036236">
    <property type="entry name" value="Znf_C2H2_sf"/>
</dbReference>
<keyword evidence="3 5" id="KW-0863">Zinc-finger</keyword>
<protein>
    <recommendedName>
        <fullName evidence="7">C2H2-type domain-containing protein</fullName>
    </recommendedName>
</protein>
<dbReference type="GO" id="GO:0000981">
    <property type="term" value="F:DNA-binding transcription factor activity, RNA polymerase II-specific"/>
    <property type="evidence" value="ECO:0007669"/>
    <property type="project" value="TreeGrafter"/>
</dbReference>
<gene>
    <name evidence="8" type="ORF">BKA59DRAFT_139293</name>
</gene>
<dbReference type="PANTHER" id="PTHR23235">
    <property type="entry name" value="KRUEPPEL-LIKE TRANSCRIPTION FACTOR"/>
    <property type="match status" value="1"/>
</dbReference>
<dbReference type="GO" id="GO:0000978">
    <property type="term" value="F:RNA polymerase II cis-regulatory region sequence-specific DNA binding"/>
    <property type="evidence" value="ECO:0007669"/>
    <property type="project" value="UniProtKB-ARBA"/>
</dbReference>
<dbReference type="FunFam" id="3.30.160.60:FF:000260">
    <property type="entry name" value="Spalt-like transcription factor 1"/>
    <property type="match status" value="1"/>
</dbReference>
<feature type="region of interest" description="Disordered" evidence="6">
    <location>
        <begin position="191"/>
        <end position="232"/>
    </location>
</feature>
<organism evidence="8 9">
    <name type="scientific">Fusarium tricinctum</name>
    <dbReference type="NCBI Taxonomy" id="61284"/>
    <lineage>
        <taxon>Eukaryota</taxon>
        <taxon>Fungi</taxon>
        <taxon>Dikarya</taxon>
        <taxon>Ascomycota</taxon>
        <taxon>Pezizomycotina</taxon>
        <taxon>Sordariomycetes</taxon>
        <taxon>Hypocreomycetidae</taxon>
        <taxon>Hypocreales</taxon>
        <taxon>Nectriaceae</taxon>
        <taxon>Fusarium</taxon>
        <taxon>Fusarium tricinctum species complex</taxon>
    </lineage>
</organism>
<dbReference type="SUPFAM" id="SSF57667">
    <property type="entry name" value="beta-beta-alpha zinc fingers"/>
    <property type="match status" value="2"/>
</dbReference>
<dbReference type="PROSITE" id="PS50157">
    <property type="entry name" value="ZINC_FINGER_C2H2_2"/>
    <property type="match status" value="4"/>
</dbReference>
<accession>A0A8K0S2B8</accession>
<dbReference type="PROSITE" id="PS00028">
    <property type="entry name" value="ZINC_FINGER_C2H2_1"/>
    <property type="match status" value="4"/>
</dbReference>
<dbReference type="Proteomes" id="UP000813427">
    <property type="component" value="Unassembled WGS sequence"/>
</dbReference>
<evidence type="ECO:0000313" key="9">
    <source>
        <dbReference type="Proteomes" id="UP000813427"/>
    </source>
</evidence>
<keyword evidence="9" id="KW-1185">Reference proteome</keyword>
<comment type="caution">
    <text evidence="8">The sequence shown here is derived from an EMBL/GenBank/DDBJ whole genome shotgun (WGS) entry which is preliminary data.</text>
</comment>
<dbReference type="SMART" id="SM00355">
    <property type="entry name" value="ZnF_C2H2"/>
    <property type="match status" value="4"/>
</dbReference>
<dbReference type="InterPro" id="IPR013087">
    <property type="entry name" value="Znf_C2H2_type"/>
</dbReference>
<keyword evidence="4" id="KW-0862">Zinc</keyword>
<sequence length="503" mass="56349">MSLAAQPTGTPNWGRWQQQLPGDYAMMESSAMLPFDSRTNTSAPLQRPMMAPYMVQGSYSSGPVNSLTAPHYQVPNSYQFGGYHGPPTPPHHSSPFKVEHNDRRSLGLDNDHGRVSSYHRETRYAYAEQAPSPARSDSQASTVRSTGLNPTLSTKTITSNETLNPENHVSFETEVDELMRAIQRRADLQVDAGQQPLTPGMSPVSEASLESQGTPSPMDSKTPRKRYRCDGPSCQKSFTQKTHLDIHRRTHTGAKPYNCDYPGCDLTFSQLGNLKTHRRRHTGERPFACDKCDRHFAQRGNLRAHLQTHQGLKPFVCILDDCNKTFSQLGNMKTHQNNFHKKTLKKLTTRFAEVLSSGEDVPEADRELFEYFATHYKNSNKGIKGRGKARTVAERKTKAVQSPRSNPYANALQYPLPQIASAQQTPSPIMPHGLPMSGSLASYSVSRGHPNAISHIPRESQSHNSGYEMYDMQGGHHHIQPPNNGMLYENSHAREMGYNERMY</sequence>